<evidence type="ECO:0000313" key="3">
    <source>
        <dbReference type="Proteomes" id="UP000199114"/>
    </source>
</evidence>
<dbReference type="OrthoDB" id="280213at2157"/>
<dbReference type="EMBL" id="FOFD01000002">
    <property type="protein sequence ID" value="SEQ32283.1"/>
    <property type="molecule type" value="Genomic_DNA"/>
</dbReference>
<accession>A0A1H9F4A7</accession>
<sequence length="43" mass="4862">MTLEEQREYVCVQCGRRETAGDALLSTCPQCGGEMRNVELIRD</sequence>
<organism evidence="2 3">
    <name type="scientific">Natrinema salaciae</name>
    <dbReference type="NCBI Taxonomy" id="1186196"/>
    <lineage>
        <taxon>Archaea</taxon>
        <taxon>Methanobacteriati</taxon>
        <taxon>Methanobacteriota</taxon>
        <taxon>Stenosarchaea group</taxon>
        <taxon>Halobacteria</taxon>
        <taxon>Halobacteriales</taxon>
        <taxon>Natrialbaceae</taxon>
        <taxon>Natrinema</taxon>
    </lineage>
</organism>
<dbReference type="Pfam" id="PF23455">
    <property type="entry name" value="DUF7129"/>
    <property type="match status" value="1"/>
</dbReference>
<dbReference type="AlphaFoldDB" id="A0A1H9F4A7"/>
<evidence type="ECO:0000259" key="1">
    <source>
        <dbReference type="Pfam" id="PF23455"/>
    </source>
</evidence>
<protein>
    <recommendedName>
        <fullName evidence="1">DUF7129 domain-containing protein</fullName>
    </recommendedName>
</protein>
<feature type="domain" description="DUF7129" evidence="1">
    <location>
        <begin position="5"/>
        <end position="38"/>
    </location>
</feature>
<name>A0A1H9F4A7_9EURY</name>
<dbReference type="InterPro" id="IPR055553">
    <property type="entry name" value="DUF7129"/>
</dbReference>
<evidence type="ECO:0000313" key="2">
    <source>
        <dbReference type="EMBL" id="SEQ32283.1"/>
    </source>
</evidence>
<proteinExistence type="predicted"/>
<dbReference type="NCBIfam" id="NF033497">
    <property type="entry name" value="rubre_like_arch"/>
    <property type="match status" value="1"/>
</dbReference>
<dbReference type="RefSeq" id="WP_139210833.1">
    <property type="nucleotide sequence ID" value="NZ_FOFD01000002.1"/>
</dbReference>
<reference evidence="3" key="1">
    <citation type="submission" date="2016-10" db="EMBL/GenBank/DDBJ databases">
        <authorList>
            <person name="Varghese N."/>
            <person name="Submissions S."/>
        </authorList>
    </citation>
    <scope>NUCLEOTIDE SEQUENCE [LARGE SCALE GENOMIC DNA]</scope>
    <source>
        <strain evidence="3">DSM 25055</strain>
    </source>
</reference>
<dbReference type="Proteomes" id="UP000199114">
    <property type="component" value="Unassembled WGS sequence"/>
</dbReference>
<keyword evidence="3" id="KW-1185">Reference proteome</keyword>
<gene>
    <name evidence="2" type="ORF">SAMN04489841_1453</name>
</gene>